<organism evidence="2 3">
    <name type="scientific">Salmonella enterica I</name>
    <dbReference type="NCBI Taxonomy" id="59201"/>
    <lineage>
        <taxon>Bacteria</taxon>
        <taxon>Pseudomonadati</taxon>
        <taxon>Pseudomonadota</taxon>
        <taxon>Gammaproteobacteria</taxon>
        <taxon>Enterobacterales</taxon>
        <taxon>Enterobacteriaceae</taxon>
        <taxon>Salmonella</taxon>
    </lineage>
</organism>
<feature type="transmembrane region" description="Helical" evidence="1">
    <location>
        <begin position="51"/>
        <end position="72"/>
    </location>
</feature>
<keyword evidence="1" id="KW-1133">Transmembrane helix</keyword>
<proteinExistence type="predicted"/>
<feature type="transmembrane region" description="Helical" evidence="1">
    <location>
        <begin position="7"/>
        <end position="24"/>
    </location>
</feature>
<evidence type="ECO:0000313" key="2">
    <source>
        <dbReference type="EMBL" id="SUI39705.1"/>
    </source>
</evidence>
<evidence type="ECO:0000256" key="1">
    <source>
        <dbReference type="SAM" id="Phobius"/>
    </source>
</evidence>
<dbReference type="Proteomes" id="UP000255534">
    <property type="component" value="Unassembled WGS sequence"/>
</dbReference>
<accession>A0A379Y215</accession>
<name>A0A379Y215_SALET</name>
<reference evidence="2 3" key="1">
    <citation type="submission" date="2018-06" db="EMBL/GenBank/DDBJ databases">
        <authorList>
            <consortium name="Pathogen Informatics"/>
            <person name="Doyle S."/>
        </authorList>
    </citation>
    <scope>NUCLEOTIDE SEQUENCE [LARGE SCALE GENOMIC DNA]</scope>
    <source>
        <strain evidence="2 3">NCTC5798</strain>
    </source>
</reference>
<gene>
    <name evidence="2" type="ORF">NCTC5798_06147</name>
</gene>
<dbReference type="EMBL" id="UGXK01000002">
    <property type="protein sequence ID" value="SUI39705.1"/>
    <property type="molecule type" value="Genomic_DNA"/>
</dbReference>
<sequence length="75" mass="8528">MAKAKALKIIVSVVVFFSFVYWGLDSEFICKFASDSSNTCDYSERIPLLNFISSVWALILTIALVCMLIQWARKD</sequence>
<keyword evidence="1" id="KW-0812">Transmembrane</keyword>
<keyword evidence="1" id="KW-0472">Membrane</keyword>
<protein>
    <submittedName>
        <fullName evidence="2">Uncharacterized protein</fullName>
    </submittedName>
</protein>
<dbReference type="AlphaFoldDB" id="A0A379Y215"/>
<evidence type="ECO:0000313" key="3">
    <source>
        <dbReference type="Proteomes" id="UP000255534"/>
    </source>
</evidence>